<reference evidence="2" key="1">
    <citation type="submission" date="2020-03" db="EMBL/GenBank/DDBJ databases">
        <authorList>
            <person name="Weist P."/>
        </authorList>
    </citation>
    <scope>NUCLEOTIDE SEQUENCE</scope>
</reference>
<feature type="compositionally biased region" description="Basic and acidic residues" evidence="1">
    <location>
        <begin position="109"/>
        <end position="119"/>
    </location>
</feature>
<dbReference type="EMBL" id="CADEAL010000302">
    <property type="protein sequence ID" value="CAB1418070.1"/>
    <property type="molecule type" value="Genomic_DNA"/>
</dbReference>
<feature type="region of interest" description="Disordered" evidence="1">
    <location>
        <begin position="58"/>
        <end position="174"/>
    </location>
</feature>
<keyword evidence="3" id="KW-1185">Reference proteome</keyword>
<evidence type="ECO:0000256" key="1">
    <source>
        <dbReference type="SAM" id="MobiDB-lite"/>
    </source>
</evidence>
<feature type="compositionally biased region" description="Basic residues" evidence="1">
    <location>
        <begin position="120"/>
        <end position="129"/>
    </location>
</feature>
<feature type="region of interest" description="Disordered" evidence="1">
    <location>
        <begin position="1"/>
        <end position="23"/>
    </location>
</feature>
<accession>A0A9N7TS06</accession>
<evidence type="ECO:0000313" key="2">
    <source>
        <dbReference type="EMBL" id="CAB1418070.1"/>
    </source>
</evidence>
<protein>
    <submittedName>
        <fullName evidence="2">Uncharacterized protein</fullName>
    </submittedName>
</protein>
<evidence type="ECO:0000313" key="3">
    <source>
        <dbReference type="Proteomes" id="UP001153269"/>
    </source>
</evidence>
<dbReference type="AlphaFoldDB" id="A0A9N7TS06"/>
<sequence>MWKRVSEVRAAGSRGLARPPVNPVRKALSWDNAAGWPASLAGSMKALQSVTLLISQSATEAGGQSVPPTTTHRARKSFKLHNESFSRSNKKQRYSTSVTAGHTIAPTVLERERNMEGKKLNKAMKKKSNRQTTGVHMHNGATGEEVRRREEEKKRSGEEQRGGQNLASPSRHLF</sequence>
<gene>
    <name evidence="2" type="ORF">PLEPLA_LOCUS5892</name>
</gene>
<proteinExistence type="predicted"/>
<name>A0A9N7TS06_PLEPL</name>
<organism evidence="2 3">
    <name type="scientific">Pleuronectes platessa</name>
    <name type="common">European plaice</name>
    <dbReference type="NCBI Taxonomy" id="8262"/>
    <lineage>
        <taxon>Eukaryota</taxon>
        <taxon>Metazoa</taxon>
        <taxon>Chordata</taxon>
        <taxon>Craniata</taxon>
        <taxon>Vertebrata</taxon>
        <taxon>Euteleostomi</taxon>
        <taxon>Actinopterygii</taxon>
        <taxon>Neopterygii</taxon>
        <taxon>Teleostei</taxon>
        <taxon>Neoteleostei</taxon>
        <taxon>Acanthomorphata</taxon>
        <taxon>Carangaria</taxon>
        <taxon>Pleuronectiformes</taxon>
        <taxon>Pleuronectoidei</taxon>
        <taxon>Pleuronectidae</taxon>
        <taxon>Pleuronectes</taxon>
    </lineage>
</organism>
<comment type="caution">
    <text evidence="2">The sequence shown here is derived from an EMBL/GenBank/DDBJ whole genome shotgun (WGS) entry which is preliminary data.</text>
</comment>
<feature type="compositionally biased region" description="Basic and acidic residues" evidence="1">
    <location>
        <begin position="144"/>
        <end position="161"/>
    </location>
</feature>
<dbReference type="Proteomes" id="UP001153269">
    <property type="component" value="Unassembled WGS sequence"/>
</dbReference>